<reference evidence="1 2" key="1">
    <citation type="submission" date="2017-09" db="EMBL/GenBank/DDBJ databases">
        <title>SPAdes assembly of the Mesoplasma lactucae genome.</title>
        <authorList>
            <person name="Knight T.F."/>
            <person name="Rubinstein R."/>
            <person name="Citino T."/>
        </authorList>
    </citation>
    <scope>NUCLEOTIDE SEQUENCE [LARGE SCALE GENOMIC DNA]</scope>
    <source>
        <strain evidence="1 2">831-C4</strain>
    </source>
</reference>
<dbReference type="Proteomes" id="UP000232227">
    <property type="component" value="Chromosome"/>
</dbReference>
<accession>A0A291ISJ8</accession>
<gene>
    <name evidence="1" type="ORF">CP520_03020</name>
</gene>
<name>A0A291ISJ8_9MOLU</name>
<keyword evidence="2" id="KW-1185">Reference proteome</keyword>
<dbReference type="RefSeq" id="WP_096862974.1">
    <property type="nucleotide sequence ID" value="NZ_CP023668.1"/>
</dbReference>
<sequence>MDNKPVYKDWKFWFKLIVGIIPLVAIVVFFFGGGAPLFNDPAKYWSEVFTPDRVNDFQPDLIARVEGWSKSQNIGYWISRNLFMFTTIANIMQSVFLINSAVHHRNEGLGKFDNWKTGIIVVNAMWWVILMYNVSLLFSGAISYMKWYNYVSWLCEHSVVPFLGIIYILFFYRKVDTDYNKKPAMFRFEQMIYSLLPLIIYFVVFESLGFILKATDAMPIFGDMSSTGWWPYEFMDPTDTQTRIHKPLSNAAEQMALAYVGSLAEQVAFFWVFYGISRGNMKVQYKREGLKLPENIYTKTKKAVKD</sequence>
<evidence type="ECO:0000313" key="1">
    <source>
        <dbReference type="EMBL" id="ATG97686.1"/>
    </source>
</evidence>
<dbReference type="OrthoDB" id="9789841at2"/>
<dbReference type="EMBL" id="CP023668">
    <property type="protein sequence ID" value="ATG97686.1"/>
    <property type="molecule type" value="Genomic_DNA"/>
</dbReference>
<evidence type="ECO:0000313" key="2">
    <source>
        <dbReference type="Proteomes" id="UP000232227"/>
    </source>
</evidence>
<protein>
    <submittedName>
        <fullName evidence="1">Uncharacterized protein</fullName>
    </submittedName>
</protein>
<organism evidence="1 2">
    <name type="scientific">Mesoplasma lactucae ATCC 49193</name>
    <dbReference type="NCBI Taxonomy" id="81460"/>
    <lineage>
        <taxon>Bacteria</taxon>
        <taxon>Bacillati</taxon>
        <taxon>Mycoplasmatota</taxon>
        <taxon>Mollicutes</taxon>
        <taxon>Entomoplasmatales</taxon>
        <taxon>Entomoplasmataceae</taxon>
        <taxon>Mesoplasma</taxon>
    </lineage>
</organism>
<dbReference type="KEGG" id="mlac:CP520_03020"/>
<proteinExistence type="predicted"/>
<dbReference type="AlphaFoldDB" id="A0A291ISJ8"/>